<evidence type="ECO:0000256" key="1">
    <source>
        <dbReference type="ARBA" id="ARBA00022723"/>
    </source>
</evidence>
<accession>A0AAN7L5P2</accession>
<dbReference type="PROSITE" id="PS50114">
    <property type="entry name" value="GATA_ZN_FINGER_2"/>
    <property type="match status" value="1"/>
</dbReference>
<dbReference type="SUPFAM" id="SSF57716">
    <property type="entry name" value="Glucocorticoid receptor-like (DNA-binding domain)"/>
    <property type="match status" value="1"/>
</dbReference>
<feature type="region of interest" description="Disordered" evidence="8">
    <location>
        <begin position="240"/>
        <end position="294"/>
    </location>
</feature>
<comment type="caution">
    <text evidence="10">The sequence shown here is derived from an EMBL/GenBank/DDBJ whole genome shotgun (WGS) entry which is preliminary data.</text>
</comment>
<dbReference type="PANTHER" id="PTHR47255">
    <property type="entry name" value="GATA TRANSCRIPTION FACTOR 22-RELATED"/>
    <property type="match status" value="1"/>
</dbReference>
<dbReference type="AlphaFoldDB" id="A0AAN7L5P2"/>
<dbReference type="SMART" id="SM00401">
    <property type="entry name" value="ZnF_GATA"/>
    <property type="match status" value="1"/>
</dbReference>
<reference evidence="10 11" key="1">
    <citation type="journal article" date="2023" name="Hortic Res">
        <title>Pangenome of water caltrop reveals structural variations and asymmetric subgenome divergence after allopolyploidization.</title>
        <authorList>
            <person name="Zhang X."/>
            <person name="Chen Y."/>
            <person name="Wang L."/>
            <person name="Yuan Y."/>
            <person name="Fang M."/>
            <person name="Shi L."/>
            <person name="Lu R."/>
            <person name="Comes H.P."/>
            <person name="Ma Y."/>
            <person name="Chen Y."/>
            <person name="Huang G."/>
            <person name="Zhou Y."/>
            <person name="Zheng Z."/>
            <person name="Qiu Y."/>
        </authorList>
    </citation>
    <scope>NUCLEOTIDE SEQUENCE [LARGE SCALE GENOMIC DNA]</scope>
    <source>
        <strain evidence="10">F231</strain>
    </source>
</reference>
<name>A0AAN7L5P2_TRANT</name>
<organism evidence="10 11">
    <name type="scientific">Trapa natans</name>
    <name type="common">Water chestnut</name>
    <dbReference type="NCBI Taxonomy" id="22666"/>
    <lineage>
        <taxon>Eukaryota</taxon>
        <taxon>Viridiplantae</taxon>
        <taxon>Streptophyta</taxon>
        <taxon>Embryophyta</taxon>
        <taxon>Tracheophyta</taxon>
        <taxon>Spermatophyta</taxon>
        <taxon>Magnoliopsida</taxon>
        <taxon>eudicotyledons</taxon>
        <taxon>Gunneridae</taxon>
        <taxon>Pentapetalae</taxon>
        <taxon>rosids</taxon>
        <taxon>malvids</taxon>
        <taxon>Myrtales</taxon>
        <taxon>Lythraceae</taxon>
        <taxon>Trapa</taxon>
    </lineage>
</organism>
<evidence type="ECO:0000256" key="4">
    <source>
        <dbReference type="ARBA" id="ARBA00023015"/>
    </source>
</evidence>
<evidence type="ECO:0000256" key="5">
    <source>
        <dbReference type="ARBA" id="ARBA00023125"/>
    </source>
</evidence>
<keyword evidence="11" id="KW-1185">Reference proteome</keyword>
<keyword evidence="4" id="KW-0805">Transcription regulation</keyword>
<keyword evidence="1" id="KW-0479">Metal-binding</keyword>
<evidence type="ECO:0000256" key="8">
    <source>
        <dbReference type="SAM" id="MobiDB-lite"/>
    </source>
</evidence>
<keyword evidence="2 7" id="KW-0863">Zinc-finger</keyword>
<dbReference type="PANTHER" id="PTHR47255:SF4">
    <property type="entry name" value="GATA ZINC FINGER DOMAIN-CONTAINING PROTEIN 12"/>
    <property type="match status" value="1"/>
</dbReference>
<evidence type="ECO:0000256" key="3">
    <source>
        <dbReference type="ARBA" id="ARBA00022833"/>
    </source>
</evidence>
<keyword evidence="6" id="KW-0804">Transcription</keyword>
<evidence type="ECO:0000256" key="6">
    <source>
        <dbReference type="ARBA" id="ARBA00023163"/>
    </source>
</evidence>
<dbReference type="GO" id="GO:0008270">
    <property type="term" value="F:zinc ion binding"/>
    <property type="evidence" value="ECO:0007669"/>
    <property type="project" value="UniProtKB-KW"/>
</dbReference>
<evidence type="ECO:0000259" key="9">
    <source>
        <dbReference type="PROSITE" id="PS50114"/>
    </source>
</evidence>
<dbReference type="Proteomes" id="UP001346149">
    <property type="component" value="Unassembled WGS sequence"/>
</dbReference>
<feature type="domain" description="GATA-type" evidence="9">
    <location>
        <begin position="181"/>
        <end position="217"/>
    </location>
</feature>
<dbReference type="Gene3D" id="3.30.50.10">
    <property type="entry name" value="Erythroid Transcription Factor GATA-1, subunit A"/>
    <property type="match status" value="1"/>
</dbReference>
<dbReference type="Pfam" id="PF00320">
    <property type="entry name" value="GATA"/>
    <property type="match status" value="1"/>
</dbReference>
<keyword evidence="5" id="KW-0238">DNA-binding</keyword>
<protein>
    <recommendedName>
        <fullName evidence="9">GATA-type domain-containing protein</fullName>
    </recommendedName>
</protein>
<evidence type="ECO:0000256" key="7">
    <source>
        <dbReference type="PROSITE-ProRule" id="PRU00094"/>
    </source>
</evidence>
<dbReference type="PROSITE" id="PS00344">
    <property type="entry name" value="GATA_ZN_FINGER_1"/>
    <property type="match status" value="1"/>
</dbReference>
<gene>
    <name evidence="10" type="ORF">SAY86_009917</name>
</gene>
<dbReference type="EMBL" id="JAXQNO010000019">
    <property type="protein sequence ID" value="KAK4774982.1"/>
    <property type="molecule type" value="Genomic_DNA"/>
</dbReference>
<evidence type="ECO:0000256" key="2">
    <source>
        <dbReference type="ARBA" id="ARBA00022771"/>
    </source>
</evidence>
<dbReference type="CDD" id="cd00202">
    <property type="entry name" value="ZnF_GATA"/>
    <property type="match status" value="1"/>
</dbReference>
<sequence>MMAPAYLSSQPSGPFPLLEIKEDHHQQTHQLMNLFLSSPSPQEDLSSPLTSPVHHFQHPREGQFVGDHPQVCLIDKVVADPILIPHGGSISSSDHHSSCEEGRGLSIFLPMDQISDQEINSHQSHGNSSLSLKWVSSKMRITHRVKTSPTNCPAVEWSSSNDPIKRSEDYGYGSRNLSTDNGTVRVCSDCKTTTTPLWRSGPRGPKSLCNACGIRQRKARRAMEAAAATMGIGNAAYTDASSSRINGSNFKWPNKLDKKPRSNKNNDNLSHQFKRSHSVDDNHSSPPPFKYHHGARNKKQSLIGNFATGLTGNSSSSGNGGVLPKNEAEAAALLLMELSRGLLHA</sequence>
<evidence type="ECO:0000313" key="10">
    <source>
        <dbReference type="EMBL" id="KAK4774982.1"/>
    </source>
</evidence>
<dbReference type="GO" id="GO:0006355">
    <property type="term" value="P:regulation of DNA-templated transcription"/>
    <property type="evidence" value="ECO:0007669"/>
    <property type="project" value="InterPro"/>
</dbReference>
<dbReference type="InterPro" id="IPR000679">
    <property type="entry name" value="Znf_GATA"/>
</dbReference>
<feature type="compositionally biased region" description="Polar residues" evidence="8">
    <location>
        <begin position="240"/>
        <end position="251"/>
    </location>
</feature>
<dbReference type="InterPro" id="IPR013088">
    <property type="entry name" value="Znf_NHR/GATA"/>
</dbReference>
<dbReference type="GO" id="GO:0043565">
    <property type="term" value="F:sequence-specific DNA binding"/>
    <property type="evidence" value="ECO:0007669"/>
    <property type="project" value="InterPro"/>
</dbReference>
<keyword evidence="3" id="KW-0862">Zinc</keyword>
<dbReference type="InterPro" id="IPR052138">
    <property type="entry name" value="GATA_ZnFinger_Domain"/>
</dbReference>
<proteinExistence type="predicted"/>
<evidence type="ECO:0000313" key="11">
    <source>
        <dbReference type="Proteomes" id="UP001346149"/>
    </source>
</evidence>